<reference evidence="3 4" key="1">
    <citation type="submission" date="2022-10" db="EMBL/GenBank/DDBJ databases">
        <title>The complete genomes of actinobacterial strains from the NBC collection.</title>
        <authorList>
            <person name="Joergensen T.S."/>
            <person name="Alvarez Arevalo M."/>
            <person name="Sterndorff E.B."/>
            <person name="Faurdal D."/>
            <person name="Vuksanovic O."/>
            <person name="Mourched A.-S."/>
            <person name="Charusanti P."/>
            <person name="Shaw S."/>
            <person name="Blin K."/>
            <person name="Weber T."/>
        </authorList>
    </citation>
    <scope>NUCLEOTIDE SEQUENCE [LARGE SCALE GENOMIC DNA]</scope>
    <source>
        <strain evidence="3 4">NBC_00206</strain>
    </source>
</reference>
<keyword evidence="2" id="KW-1133">Transmembrane helix</keyword>
<evidence type="ECO:0000256" key="1">
    <source>
        <dbReference type="SAM" id="MobiDB-lite"/>
    </source>
</evidence>
<sequence length="145" mass="14899">MRTVLTAATGLPTLLLSAALVVAVCYWLLVAAGLAGVRGFDADVDLRGWGLGGVPVTVALSLLTLLAWSLSVGAAVPLAVLVPAGSAAGPLLRLTVPVAALVLAWSATRLLVRRLHRLFPDEPGPAARRAARAGTPALRTRDRAI</sequence>
<proteinExistence type="predicted"/>
<dbReference type="EMBL" id="CP108125">
    <property type="protein sequence ID" value="WTO85490.1"/>
    <property type="molecule type" value="Genomic_DNA"/>
</dbReference>
<feature type="transmembrane region" description="Helical" evidence="2">
    <location>
        <begin position="91"/>
        <end position="112"/>
    </location>
</feature>
<dbReference type="RefSeq" id="WP_210979137.1">
    <property type="nucleotide sequence ID" value="NZ_CP108125.1"/>
</dbReference>
<organism evidence="3 4">
    <name type="scientific">Streptomyces nigra</name>
    <dbReference type="NCBI Taxonomy" id="1827580"/>
    <lineage>
        <taxon>Bacteria</taxon>
        <taxon>Bacillati</taxon>
        <taxon>Actinomycetota</taxon>
        <taxon>Actinomycetes</taxon>
        <taxon>Kitasatosporales</taxon>
        <taxon>Streptomycetaceae</taxon>
        <taxon>Streptomyces</taxon>
    </lineage>
</organism>
<feature type="transmembrane region" description="Helical" evidence="2">
    <location>
        <begin position="14"/>
        <end position="37"/>
    </location>
</feature>
<evidence type="ECO:0000313" key="3">
    <source>
        <dbReference type="EMBL" id="WTO85490.1"/>
    </source>
</evidence>
<accession>A0ABZ1J016</accession>
<evidence type="ECO:0000313" key="4">
    <source>
        <dbReference type="Proteomes" id="UP001622690"/>
    </source>
</evidence>
<feature type="compositionally biased region" description="Low complexity" evidence="1">
    <location>
        <begin position="125"/>
        <end position="138"/>
    </location>
</feature>
<dbReference type="Proteomes" id="UP001622690">
    <property type="component" value="Chromosome"/>
</dbReference>
<feature type="region of interest" description="Disordered" evidence="1">
    <location>
        <begin position="125"/>
        <end position="145"/>
    </location>
</feature>
<keyword evidence="2" id="KW-0812">Transmembrane</keyword>
<keyword evidence="2" id="KW-0472">Membrane</keyword>
<feature type="transmembrane region" description="Helical" evidence="2">
    <location>
        <begin position="49"/>
        <end position="71"/>
    </location>
</feature>
<evidence type="ECO:0008006" key="5">
    <source>
        <dbReference type="Google" id="ProtNLM"/>
    </source>
</evidence>
<name>A0ABZ1J016_9ACTN</name>
<protein>
    <recommendedName>
        <fullName evidence="5">Integral membrane protein</fullName>
    </recommendedName>
</protein>
<keyword evidence="4" id="KW-1185">Reference proteome</keyword>
<evidence type="ECO:0000256" key="2">
    <source>
        <dbReference type="SAM" id="Phobius"/>
    </source>
</evidence>
<gene>
    <name evidence="3" type="ORF">OHU27_24885</name>
</gene>